<sequence>MENPNVWTFEPHPVRTKYCETRIDCPIFHDAIQYHPYNHSVWLLFADTFAVPQDIKEVLTVDTTYYKISDLPIYRLVEQNFINAFVKTGETTLLSVDRHLDTDSVFALTPDGFLILSLSRDEFLSLGIEKSPAVSVIEQQKDNKFHIQINLKESCFVRGKKNYERVLSRLKLAVHLRGTFVCCWEPPDENTCPSSLAHYFDRICDLQVDECNLRSDQRVHYGVSLPQPTTSHAEVFEWLAFQSMGFNQNCGITDMEYLSSYTGPETSKKTAPLCVLSWTGLITANRLLTLFERIKKYINTRASIPLIGVQIIGFDDAPISWKLDIHYRLTNGDNNLALAIFGNGKVIHCINYVFPFT</sequence>
<dbReference type="PANTHER" id="PTHR15396:SF1">
    <property type="entry name" value="RIBONUCLEASE P PROTEIN SUBUNIT P40"/>
    <property type="match status" value="1"/>
</dbReference>
<dbReference type="Proteomes" id="UP001307889">
    <property type="component" value="Chromosome 1"/>
</dbReference>
<reference evidence="1 2" key="1">
    <citation type="submission" date="2023-09" db="EMBL/GenBank/DDBJ databases">
        <title>Nesidiocoris tenuis whole genome shotgun sequence.</title>
        <authorList>
            <person name="Shibata T."/>
            <person name="Shimoda M."/>
            <person name="Kobayashi T."/>
            <person name="Uehara T."/>
        </authorList>
    </citation>
    <scope>NUCLEOTIDE SEQUENCE [LARGE SCALE GENOMIC DNA]</scope>
    <source>
        <strain evidence="1 2">Japan</strain>
    </source>
</reference>
<evidence type="ECO:0000313" key="1">
    <source>
        <dbReference type="EMBL" id="BES88984.1"/>
    </source>
</evidence>
<gene>
    <name evidence="1" type="ORF">NTJ_01791</name>
</gene>
<dbReference type="InterPro" id="IPR013893">
    <property type="entry name" value="RNase_P_Rpp40"/>
</dbReference>
<proteinExistence type="predicted"/>
<dbReference type="PANTHER" id="PTHR15396">
    <property type="entry name" value="RIBONUCLEASE P PROTEIN SUBUNIT P40"/>
    <property type="match status" value="1"/>
</dbReference>
<accession>A0ABN7ACC8</accession>
<evidence type="ECO:0000313" key="2">
    <source>
        <dbReference type="Proteomes" id="UP001307889"/>
    </source>
</evidence>
<name>A0ABN7ACC8_9HEMI</name>
<dbReference type="Pfam" id="PF08584">
    <property type="entry name" value="Ribonuc_P_40"/>
    <property type="match status" value="1"/>
</dbReference>
<dbReference type="EMBL" id="AP028909">
    <property type="protein sequence ID" value="BES88984.1"/>
    <property type="molecule type" value="Genomic_DNA"/>
</dbReference>
<organism evidence="1 2">
    <name type="scientific">Nesidiocoris tenuis</name>
    <dbReference type="NCBI Taxonomy" id="355587"/>
    <lineage>
        <taxon>Eukaryota</taxon>
        <taxon>Metazoa</taxon>
        <taxon>Ecdysozoa</taxon>
        <taxon>Arthropoda</taxon>
        <taxon>Hexapoda</taxon>
        <taxon>Insecta</taxon>
        <taxon>Pterygota</taxon>
        <taxon>Neoptera</taxon>
        <taxon>Paraneoptera</taxon>
        <taxon>Hemiptera</taxon>
        <taxon>Heteroptera</taxon>
        <taxon>Panheteroptera</taxon>
        <taxon>Cimicomorpha</taxon>
        <taxon>Miridae</taxon>
        <taxon>Dicyphina</taxon>
        <taxon>Nesidiocoris</taxon>
    </lineage>
</organism>
<protein>
    <submittedName>
        <fullName evidence="1">Ribonuclease P 40kDa (Rpp40) subunit</fullName>
    </submittedName>
</protein>
<keyword evidence="2" id="KW-1185">Reference proteome</keyword>